<dbReference type="STRING" id="1121338.CLTEP_04760"/>
<keyword evidence="2" id="KW-1185">Reference proteome</keyword>
<organism evidence="1 2">
    <name type="scientific">Clostridium tepidiprofundi DSM 19306</name>
    <dbReference type="NCBI Taxonomy" id="1121338"/>
    <lineage>
        <taxon>Bacteria</taxon>
        <taxon>Bacillati</taxon>
        <taxon>Bacillota</taxon>
        <taxon>Clostridia</taxon>
        <taxon>Eubacteriales</taxon>
        <taxon>Clostridiaceae</taxon>
        <taxon>Clostridium</taxon>
    </lineage>
</organism>
<reference evidence="1 2" key="1">
    <citation type="submission" date="2016-02" db="EMBL/GenBank/DDBJ databases">
        <title>Genome sequence of Clostridium tepidiprofundi DSM 19306.</title>
        <authorList>
            <person name="Poehlein A."/>
            <person name="Daniel R."/>
        </authorList>
    </citation>
    <scope>NUCLEOTIDE SEQUENCE [LARGE SCALE GENOMIC DNA]</scope>
    <source>
        <strain evidence="1 2">DSM 19306</strain>
    </source>
</reference>
<dbReference type="EMBL" id="LTBA01000002">
    <property type="protein sequence ID" value="KYH35537.1"/>
    <property type="molecule type" value="Genomic_DNA"/>
</dbReference>
<sequence>MSYFVLFLIVVALIFDRLSQKFALYNLNSNRIITKNLVEIGDEFDIIVTLENNKILPVTFVQFVEKFPKDIVYKLKANITNASEEIYHTSTLSVLPFQRVQRKYRVYFTKRGRYFMNDVDLKAGDFLGFKTFSKKIKFDNEIIVLPKKIALNKLIEPRGSTNGDISVKRWIMDDPTLIVGIREYTGFEPQKNIHWPSSLKSGKLMVKQFDYTSDNSAMIILNIETYRPLWLKIDSNKIEKCISLARTIIDDFEDENIPYGFITNAQSENNKDISKEAYICSNPQHHNTILKSLGKIVYNVEISFNELLDNIINSYCNCGTYVIITPIIFEEDINYINNLSNLENKVILITLSDKNINYISNNILTYVEGGNML</sequence>
<accession>A0A151B7B4</accession>
<dbReference type="RefSeq" id="WP_066822027.1">
    <property type="nucleotide sequence ID" value="NZ_LTBA01000002.1"/>
</dbReference>
<dbReference type="Proteomes" id="UP000075531">
    <property type="component" value="Unassembled WGS sequence"/>
</dbReference>
<name>A0A151B7B4_9CLOT</name>
<dbReference type="PANTHER" id="PTHR34351">
    <property type="entry name" value="SLR1927 PROTEIN-RELATED"/>
    <property type="match status" value="1"/>
</dbReference>
<dbReference type="PANTHER" id="PTHR34351:SF2">
    <property type="entry name" value="DUF58 DOMAIN-CONTAINING PROTEIN"/>
    <property type="match status" value="1"/>
</dbReference>
<evidence type="ECO:0000313" key="1">
    <source>
        <dbReference type="EMBL" id="KYH35537.1"/>
    </source>
</evidence>
<proteinExistence type="predicted"/>
<dbReference type="OrthoDB" id="9789943at2"/>
<protein>
    <submittedName>
        <fullName evidence="1">Uncharacterized protein</fullName>
    </submittedName>
</protein>
<dbReference type="PATRIC" id="fig|1121338.3.peg.483"/>
<dbReference type="AlphaFoldDB" id="A0A151B7B4"/>
<comment type="caution">
    <text evidence="1">The sequence shown here is derived from an EMBL/GenBank/DDBJ whole genome shotgun (WGS) entry which is preliminary data.</text>
</comment>
<gene>
    <name evidence="1" type="ORF">CLTEP_04760</name>
</gene>
<evidence type="ECO:0000313" key="2">
    <source>
        <dbReference type="Proteomes" id="UP000075531"/>
    </source>
</evidence>